<comment type="caution">
    <text evidence="2">The sequence shown here is derived from an EMBL/GenBank/DDBJ whole genome shotgun (WGS) entry which is preliminary data.</text>
</comment>
<dbReference type="Proteomes" id="UP001165653">
    <property type="component" value="Unassembled WGS sequence"/>
</dbReference>
<accession>A0ABT3FZE6</accession>
<evidence type="ECO:0000259" key="1">
    <source>
        <dbReference type="SMART" id="SM00642"/>
    </source>
</evidence>
<dbReference type="RefSeq" id="WP_264511916.1">
    <property type="nucleotide sequence ID" value="NZ_JAPDDR010000002.1"/>
</dbReference>
<dbReference type="NCBIfam" id="TIGR02401">
    <property type="entry name" value="trehalose_TreY"/>
    <property type="match status" value="1"/>
</dbReference>
<evidence type="ECO:0000313" key="3">
    <source>
        <dbReference type="Proteomes" id="UP001165653"/>
    </source>
</evidence>
<dbReference type="InterPro" id="IPR013797">
    <property type="entry name" value="Maltooligo_trehalose_synth_4"/>
</dbReference>
<dbReference type="PANTHER" id="PTHR10357:SF216">
    <property type="entry name" value="MALTOOLIGOSYL TREHALOSE SYNTHASE-RELATED"/>
    <property type="match status" value="1"/>
</dbReference>
<dbReference type="Gene3D" id="3.20.20.80">
    <property type="entry name" value="Glycosidases"/>
    <property type="match status" value="1"/>
</dbReference>
<dbReference type="InterPro" id="IPR012767">
    <property type="entry name" value="Trehalose_TreY"/>
</dbReference>
<name>A0ABT3FZE6_9BACT</name>
<sequence>MHAELVATYRLQLGKNLTFDAAADLVPYLSDLGISHLYLSPLLKAAEGSEHGYDVADPTRIDDRIGDEAALGRLFRRVKEHGMGIVLDIVPNHLAAVISNQWWRDVLAKGRDSEHAEVFDIEWRPPDSDGSGKVLLPVLEDHPSAVLERGELKVEDDELVYNNTQRLPLSAEGKDMAAKGSGVREILDAQHYRLTRWQLAGDEINYRRFFMVATLVGARVEVPAVFEKTHATLFELLDQGPIDGIRVDHPDGLRDPAGYLRTLRSRIGSRWLVVEKILEPGESLPADWPVEGTTGYDFLERAGGLFIDPGGEKILDDLYTTFTGHRSPYGELVREKKRQVIGEGFDSDLRRLVERLREAAEHLGLAYSRREMRRALAELIAAFPVYRTYRPQDGEFSPQDEAALSHAFSDAKHGAPGIEPGLWNLISRVLSGGVDEFPAARDFVARFQQLTGPVMAKGVEDTTFYCFDRLLALNEVGCDPVRFGVGPDAFHQACIESQRRWPRSMLATSTHDTKRSEDVRARLSLLSESGVAWADEVRKWSAHNEKAWGGRTPDRSAEYHLYQTLIGAWPMATERLLGYMQKACREARTRTSWDLPDLIYEEGVQGFIQNILGEPVFVRMFEEFVQPLVMPGRINSLAQLLVKLTAPGIPDIYQGCEIWDSNLVDPDNRREVDFLQRTGLLGTLAQGEGPPPLDDDGLAKQYVIKRTLQLRKRHSACFGACEPGSYRPLHVTGRKLSHTLGYRRGEDVLVVIPRLVLTLNGDWQDTAMELPKGNWRNAFDGAVYTEGPASLEKLLLKLPVALLERI</sequence>
<dbReference type="InterPro" id="IPR017853">
    <property type="entry name" value="GH"/>
</dbReference>
<reference evidence="2" key="1">
    <citation type="submission" date="2022-10" db="EMBL/GenBank/DDBJ databases">
        <title>Luteolibacter sp. GHJ8, whole genome shotgun sequencing project.</title>
        <authorList>
            <person name="Zhao G."/>
            <person name="Shen L."/>
        </authorList>
    </citation>
    <scope>NUCLEOTIDE SEQUENCE</scope>
    <source>
        <strain evidence="2">GHJ8</strain>
    </source>
</reference>
<dbReference type="CDD" id="cd11336">
    <property type="entry name" value="AmyAc_MTSase"/>
    <property type="match status" value="1"/>
</dbReference>
<dbReference type="SUPFAM" id="SSF51445">
    <property type="entry name" value="(Trans)glycosidases"/>
    <property type="match status" value="1"/>
</dbReference>
<dbReference type="Gene3D" id="1.10.150.200">
    <property type="entry name" value="Maltooligosyl trehalose synthase, domain 3"/>
    <property type="match status" value="1"/>
</dbReference>
<dbReference type="PANTHER" id="PTHR10357">
    <property type="entry name" value="ALPHA-AMYLASE FAMILY MEMBER"/>
    <property type="match status" value="1"/>
</dbReference>
<proteinExistence type="predicted"/>
<dbReference type="Pfam" id="PF00128">
    <property type="entry name" value="Alpha-amylase"/>
    <property type="match status" value="1"/>
</dbReference>
<dbReference type="Gene3D" id="3.30.1590.10">
    <property type="entry name" value="Maltooligosyl trehalose synthase, domain 2"/>
    <property type="match status" value="1"/>
</dbReference>
<dbReference type="InterPro" id="IPR006047">
    <property type="entry name" value="GH13_cat_dom"/>
</dbReference>
<keyword evidence="3" id="KW-1185">Reference proteome</keyword>
<gene>
    <name evidence="2" type="primary">treY</name>
    <name evidence="2" type="ORF">OJ996_05240</name>
</gene>
<dbReference type="EMBL" id="JAPDDR010000002">
    <property type="protein sequence ID" value="MCW1912964.1"/>
    <property type="molecule type" value="Genomic_DNA"/>
</dbReference>
<organism evidence="2 3">
    <name type="scientific">Luteolibacter rhizosphaerae</name>
    <dbReference type="NCBI Taxonomy" id="2989719"/>
    <lineage>
        <taxon>Bacteria</taxon>
        <taxon>Pseudomonadati</taxon>
        <taxon>Verrucomicrobiota</taxon>
        <taxon>Verrucomicrobiia</taxon>
        <taxon>Verrucomicrobiales</taxon>
        <taxon>Verrucomicrobiaceae</taxon>
        <taxon>Luteolibacter</taxon>
    </lineage>
</organism>
<dbReference type="SMART" id="SM00642">
    <property type="entry name" value="Aamy"/>
    <property type="match status" value="1"/>
</dbReference>
<dbReference type="Gene3D" id="1.10.10.470">
    <property type="entry name" value="Maltooligosyl trehalose synthase, domain 4"/>
    <property type="match status" value="1"/>
</dbReference>
<protein>
    <submittedName>
        <fullName evidence="2">Malto-oligosyltrehalose synthase</fullName>
    </submittedName>
</protein>
<evidence type="ECO:0000313" key="2">
    <source>
        <dbReference type="EMBL" id="MCW1912964.1"/>
    </source>
</evidence>
<feature type="domain" description="Glycosyl hydrolase family 13 catalytic" evidence="1">
    <location>
        <begin position="5"/>
        <end position="685"/>
    </location>
</feature>